<name>A0A7N9CIH0_MACFA</name>
<dbReference type="InterPro" id="IPR036869">
    <property type="entry name" value="J_dom_sf"/>
</dbReference>
<dbReference type="GeneTree" id="ENSGT00910000148505"/>
<reference evidence="1" key="2">
    <citation type="submission" date="2025-08" db="UniProtKB">
        <authorList>
            <consortium name="Ensembl"/>
        </authorList>
    </citation>
    <scope>IDENTIFICATION</scope>
</reference>
<protein>
    <recommendedName>
        <fullName evidence="3">DnaJ heat shock protein family (Hsp40) member C5 gamma</fullName>
    </recommendedName>
</protein>
<reference evidence="1" key="3">
    <citation type="submission" date="2025-09" db="UniProtKB">
        <authorList>
            <consortium name="Ensembl"/>
        </authorList>
    </citation>
    <scope>IDENTIFICATION</scope>
</reference>
<sequence length="106" mass="11731">MSTMNEAAHRLSKSGTSLYAVLELKKGASPEDVKKSYRHLSSCVHCSLVAVSVVAAVFAVEHLNHHLSRIVGENISRTSRVSLQGQVRTVSREKKKIDTFLFTLHD</sequence>
<dbReference type="Gene3D" id="1.10.287.110">
    <property type="entry name" value="DnaJ domain"/>
    <property type="match status" value="1"/>
</dbReference>
<organism evidence="1 2">
    <name type="scientific">Macaca fascicularis</name>
    <name type="common">Crab-eating macaque</name>
    <name type="synonym">Cynomolgus monkey</name>
    <dbReference type="NCBI Taxonomy" id="9541"/>
    <lineage>
        <taxon>Eukaryota</taxon>
        <taxon>Metazoa</taxon>
        <taxon>Chordata</taxon>
        <taxon>Craniata</taxon>
        <taxon>Vertebrata</taxon>
        <taxon>Euteleostomi</taxon>
        <taxon>Mammalia</taxon>
        <taxon>Eutheria</taxon>
        <taxon>Euarchontoglires</taxon>
        <taxon>Primates</taxon>
        <taxon>Haplorrhini</taxon>
        <taxon>Catarrhini</taxon>
        <taxon>Cercopithecidae</taxon>
        <taxon>Cercopithecinae</taxon>
        <taxon>Macaca</taxon>
    </lineage>
</organism>
<evidence type="ECO:0000313" key="2">
    <source>
        <dbReference type="Proteomes" id="UP000233100"/>
    </source>
</evidence>
<dbReference type="Proteomes" id="UP000233100">
    <property type="component" value="Chromosome 13"/>
</dbReference>
<dbReference type="Ensembl" id="ENSMFAT00000101345.1">
    <property type="protein sequence ID" value="ENSMFAP00000050698.1"/>
    <property type="gene ID" value="ENSMFAG00000038732.2"/>
</dbReference>
<dbReference type="AlphaFoldDB" id="A0A7N9CIH0"/>
<reference evidence="1 2" key="1">
    <citation type="submission" date="2013-03" db="EMBL/GenBank/DDBJ databases">
        <authorList>
            <person name="Warren W."/>
            <person name="Wilson R.K."/>
        </authorList>
    </citation>
    <scope>NUCLEOTIDE SEQUENCE</scope>
</reference>
<evidence type="ECO:0008006" key="3">
    <source>
        <dbReference type="Google" id="ProtNLM"/>
    </source>
</evidence>
<accession>A0A7N9CIH0</accession>
<proteinExistence type="predicted"/>
<keyword evidence="2" id="KW-1185">Reference proteome</keyword>
<evidence type="ECO:0000313" key="1">
    <source>
        <dbReference type="Ensembl" id="ENSMFAP00000050698.1"/>
    </source>
</evidence>
<dbReference type="Bgee" id="ENSMFAG00000038732">
    <property type="expression patterns" value="Expressed in multicellular organism"/>
</dbReference>
<dbReference type="SUPFAM" id="SSF46565">
    <property type="entry name" value="Chaperone J-domain"/>
    <property type="match status" value="1"/>
</dbReference>